<dbReference type="GeneID" id="26305083"/>
<keyword evidence="3" id="KW-0326">Glycosidase</keyword>
<dbReference type="AlphaFoldDB" id="A0A081CHJ2"/>
<dbReference type="PANTHER" id="PTHR31308">
    <property type="match status" value="1"/>
</dbReference>
<dbReference type="Pfam" id="PF18564">
    <property type="entry name" value="Glyco_hydro_5_C"/>
    <property type="match status" value="1"/>
</dbReference>
<keyword evidence="5" id="KW-1185">Reference proteome</keyword>
<accession>A0A081CHJ2</accession>
<dbReference type="InterPro" id="IPR052066">
    <property type="entry name" value="Glycosphingolipid_Hydrolases"/>
</dbReference>
<dbReference type="InterPro" id="IPR017853">
    <property type="entry name" value="GH"/>
</dbReference>
<dbReference type="Gene3D" id="3.20.20.80">
    <property type="entry name" value="Glycosidases"/>
    <property type="match status" value="2"/>
</dbReference>
<keyword evidence="2 4" id="KW-0378">Hydrolase</keyword>
<dbReference type="Proteomes" id="UP000053758">
    <property type="component" value="Unassembled WGS sequence"/>
</dbReference>
<dbReference type="EMBL" id="DF830078">
    <property type="protein sequence ID" value="GAK66138.1"/>
    <property type="molecule type" value="Genomic_DNA"/>
</dbReference>
<protein>
    <submittedName>
        <fullName evidence="4">Glycoside hydrolase family 5 protein</fullName>
    </submittedName>
</protein>
<evidence type="ECO:0000313" key="4">
    <source>
        <dbReference type="EMBL" id="GAK66138.1"/>
    </source>
</evidence>
<dbReference type="GO" id="GO:1904462">
    <property type="term" value="P:ergosteryl 3-beta-D-glucoside catabolic process"/>
    <property type="evidence" value="ECO:0007669"/>
    <property type="project" value="TreeGrafter"/>
</dbReference>
<dbReference type="HOGENOM" id="CLU_009024_1_0_1"/>
<proteinExistence type="inferred from homology"/>
<evidence type="ECO:0000256" key="1">
    <source>
        <dbReference type="ARBA" id="ARBA00005641"/>
    </source>
</evidence>
<dbReference type="PANTHER" id="PTHR31308:SF5">
    <property type="entry name" value="ERGOSTERYL-BETA-GLUCOSIDASE"/>
    <property type="match status" value="1"/>
</dbReference>
<organism evidence="4 5">
    <name type="scientific">Pseudozyma antarctica</name>
    <name type="common">Yeast</name>
    <name type="synonym">Candida antarctica</name>
    <dbReference type="NCBI Taxonomy" id="84753"/>
    <lineage>
        <taxon>Eukaryota</taxon>
        <taxon>Fungi</taxon>
        <taxon>Dikarya</taxon>
        <taxon>Basidiomycota</taxon>
        <taxon>Ustilaginomycotina</taxon>
        <taxon>Ustilaginomycetes</taxon>
        <taxon>Ustilaginales</taxon>
        <taxon>Ustilaginaceae</taxon>
        <taxon>Moesziomyces</taxon>
    </lineage>
</organism>
<dbReference type="GO" id="GO:0050295">
    <property type="term" value="F:steryl-beta-glucosidase activity"/>
    <property type="evidence" value="ECO:0007669"/>
    <property type="project" value="TreeGrafter"/>
</dbReference>
<dbReference type="Gene3D" id="2.60.40.1180">
    <property type="entry name" value="Golgi alpha-mannosidase II"/>
    <property type="match status" value="1"/>
</dbReference>
<evidence type="ECO:0000256" key="3">
    <source>
        <dbReference type="ARBA" id="ARBA00023295"/>
    </source>
</evidence>
<dbReference type="SUPFAM" id="SSF51445">
    <property type="entry name" value="(Trans)glycosidases"/>
    <property type="match status" value="2"/>
</dbReference>
<dbReference type="RefSeq" id="XP_014655816.1">
    <property type="nucleotide sequence ID" value="XM_014800330.1"/>
</dbReference>
<name>A0A081CHJ2_PSEA2</name>
<reference evidence="5" key="1">
    <citation type="journal article" date="2014" name="Genome Announc.">
        <title>Draft Genome Sequence of the Yeast Pseudozyma antarctica Type Strain JCM10317, a Producer of the Glycolipid Biosurfactants, Mannosylerythritol Lipids.</title>
        <authorList>
            <person name="Saika A."/>
            <person name="Koike H."/>
            <person name="Hori T."/>
            <person name="Fukuoka T."/>
            <person name="Sato S."/>
            <person name="Habe H."/>
            <person name="Kitamoto D."/>
            <person name="Morita T."/>
        </authorList>
    </citation>
    <scope>NUCLEOTIDE SEQUENCE [LARGE SCALE GENOMIC DNA]</scope>
    <source>
        <strain evidence="5">JCM 10317</strain>
    </source>
</reference>
<sequence length="857" mass="96560">MSSRYAAHDLSDAAIGGSRLRIQNGQFIDSSGRTVTLHGVNVAGSSKLPTSPNGLSHLHEGFYESHRTVSFVGRPFPLSEAPLHFARLRAWGLPLIRLLVTWESIAHAGPRKEDIDVEYIDYLEQLLRLMAEFGLKCFICAHQDVWSRFSGGSGAPGWTFQAAGLDIETFSQTGAAYIHCQDEKDKQENGTSKKEATGAFLWPSGYQKLAASTMATLFWAGDALAPKLALDSLDDKKDGQKVGVQTFLQSAYIEAFGALADRLLPLEACIGFEPMNEPHRGLINLHDFHSWNYDTDLHIGHYPSLIQALALGSGFKQDVKFYVKSWPFPTRVSHTSTIDPKGRSCWLTPSTGSDSRAEQGAVDSLAALGHGLGACLWRQHGVWEWDESKQVPVVLQYDYFEKDHRQGRQGDRIEWYRDCFGPFLKRFSERINRSRPGAFTFVEPIPNEFIPPWIPARVIEDATLAAEYKQAAYTQKYATRTLIDTPRPSGETGFVYAPHFYDLNVLFGKVHEWMSVNVQGLSRGMFLPKAIYFGARGLRKNYTAQMGRIKELARASLGNVPIVVGEVGIPFDINGKHAYKTGDYSKQHELMDALISAMEKLALGFTLWNYNPDNRVEYGDGWNFEDFSMTNGDHEHADSSAGGTPGLQPDFRNAAHEEDPLYRGGRTLEVIIRPYAVKVAGTLVETTFDVDTLFFEVHWKNPSKPTRVEESEEDEKKRRTTEIFVPAYHYRHKRFSITTTDAETVFDAELQTLFVTHKDTRPNAVHKLKIELEHPQAHRVHRLRERRALVRPRGVIDRLERLCPESIVLRWNAMSTGQTWSIVLVLMAVLLTVWTVDRHMSRFMTSRAAPAGGKLDL</sequence>
<evidence type="ECO:0000313" key="5">
    <source>
        <dbReference type="Proteomes" id="UP000053758"/>
    </source>
</evidence>
<evidence type="ECO:0000256" key="2">
    <source>
        <dbReference type="ARBA" id="ARBA00022801"/>
    </source>
</evidence>
<dbReference type="InterPro" id="IPR041036">
    <property type="entry name" value="GH5_C"/>
</dbReference>
<comment type="similarity">
    <text evidence="1">Belongs to the glycosyl hydrolase 5 (cellulase A) family.</text>
</comment>
<dbReference type="InterPro" id="IPR013780">
    <property type="entry name" value="Glyco_hydro_b"/>
</dbReference>
<dbReference type="OrthoDB" id="9971853at2759"/>
<gene>
    <name evidence="4" type="ORF">PAN0_011c4360</name>
</gene>